<keyword evidence="12 18" id="KW-0548">Nucleotidyltransferase</keyword>
<dbReference type="Proteomes" id="UP000094067">
    <property type="component" value="Unassembled WGS sequence"/>
</dbReference>
<evidence type="ECO:0000256" key="19">
    <source>
        <dbReference type="SAM" id="Phobius"/>
    </source>
</evidence>
<dbReference type="GO" id="GO:0004605">
    <property type="term" value="F:phosphatidate cytidylyltransferase activity"/>
    <property type="evidence" value="ECO:0007669"/>
    <property type="project" value="UniProtKB-EC"/>
</dbReference>
<reference evidence="22 25" key="2">
    <citation type="submission" date="2016-08" db="EMBL/GenBank/DDBJ databases">
        <title>Characterization of Isolates of Eisenbergiella tayi Derived from Blood Cultures, Using Whole Genome Sequencing.</title>
        <authorList>
            <person name="Bernier A.-M."/>
            <person name="Burdz T."/>
            <person name="Wiebe D."/>
            <person name="Bernard K."/>
        </authorList>
    </citation>
    <scope>NUCLEOTIDE SEQUENCE [LARGE SCALE GENOMIC DNA]</scope>
    <source>
        <strain evidence="22 25">NML120146</strain>
    </source>
</reference>
<proteinExistence type="inferred from homology"/>
<dbReference type="InterPro" id="IPR000374">
    <property type="entry name" value="PC_trans"/>
</dbReference>
<keyword evidence="14" id="KW-0443">Lipid metabolism</keyword>
<dbReference type="Proteomes" id="UP000094271">
    <property type="component" value="Unassembled WGS sequence"/>
</dbReference>
<feature type="transmembrane region" description="Helical" evidence="19">
    <location>
        <begin position="6"/>
        <end position="39"/>
    </location>
</feature>
<evidence type="ECO:0000256" key="7">
    <source>
        <dbReference type="ARBA" id="ARBA00019373"/>
    </source>
</evidence>
<comment type="subcellular location">
    <subcellularLocation>
        <location evidence="2">Cell membrane</location>
        <topology evidence="2">Multi-pass membrane protein</topology>
    </subcellularLocation>
</comment>
<evidence type="ECO:0000256" key="10">
    <source>
        <dbReference type="ARBA" id="ARBA00022679"/>
    </source>
</evidence>
<dbReference type="PATRIC" id="fig|1432052.4.peg.3914"/>
<dbReference type="EMBL" id="MCGH01000002">
    <property type="protein sequence ID" value="ODM07631.1"/>
    <property type="molecule type" value="Genomic_DNA"/>
</dbReference>
<accession>A0A1E3AGW4</accession>
<protein>
    <recommendedName>
        <fullName evidence="7 18">Phosphatidate cytidylyltransferase</fullName>
        <ecNumber evidence="6 18">2.7.7.41</ecNumber>
    </recommendedName>
</protein>
<keyword evidence="25" id="KW-1185">Reference proteome</keyword>
<evidence type="ECO:0000256" key="9">
    <source>
        <dbReference type="ARBA" id="ARBA00022516"/>
    </source>
</evidence>
<comment type="pathway">
    <text evidence="3 18">Phospholipid metabolism; CDP-diacylglycerol biosynthesis; CDP-diacylglycerol from sn-glycerol 3-phosphate: step 3/3.</text>
</comment>
<evidence type="ECO:0000256" key="2">
    <source>
        <dbReference type="ARBA" id="ARBA00004651"/>
    </source>
</evidence>
<dbReference type="RefSeq" id="WP_069153219.1">
    <property type="nucleotide sequence ID" value="NZ_DAWDRA010000097.1"/>
</dbReference>
<keyword evidence="11 18" id="KW-0812">Transmembrane</keyword>
<evidence type="ECO:0000256" key="13">
    <source>
        <dbReference type="ARBA" id="ARBA00022989"/>
    </source>
</evidence>
<dbReference type="EMBL" id="MEHA01000008">
    <property type="protein sequence ID" value="ODR51756.1"/>
    <property type="molecule type" value="Genomic_DNA"/>
</dbReference>
<evidence type="ECO:0000313" key="23">
    <source>
        <dbReference type="Proteomes" id="UP000094067"/>
    </source>
</evidence>
<dbReference type="Proteomes" id="UP000094869">
    <property type="component" value="Unassembled WGS sequence"/>
</dbReference>
<comment type="pathway">
    <text evidence="4">Lipid metabolism.</text>
</comment>
<evidence type="ECO:0000256" key="6">
    <source>
        <dbReference type="ARBA" id="ARBA00012487"/>
    </source>
</evidence>
<dbReference type="AlphaFoldDB" id="A0A1E3AGW4"/>
<feature type="transmembrane region" description="Helical" evidence="19">
    <location>
        <begin position="135"/>
        <end position="156"/>
    </location>
</feature>
<dbReference type="UniPathway" id="UPA00557">
    <property type="reaction ID" value="UER00614"/>
</dbReference>
<dbReference type="GO" id="GO:0005886">
    <property type="term" value="C:plasma membrane"/>
    <property type="evidence" value="ECO:0007669"/>
    <property type="project" value="UniProtKB-SubCell"/>
</dbReference>
<comment type="catalytic activity">
    <reaction evidence="1 18">
        <text>a 1,2-diacyl-sn-glycero-3-phosphate + CTP + H(+) = a CDP-1,2-diacyl-sn-glycerol + diphosphate</text>
        <dbReference type="Rhea" id="RHEA:16229"/>
        <dbReference type="ChEBI" id="CHEBI:15378"/>
        <dbReference type="ChEBI" id="CHEBI:33019"/>
        <dbReference type="ChEBI" id="CHEBI:37563"/>
        <dbReference type="ChEBI" id="CHEBI:58332"/>
        <dbReference type="ChEBI" id="CHEBI:58608"/>
        <dbReference type="EC" id="2.7.7.41"/>
    </reaction>
</comment>
<evidence type="ECO:0000256" key="11">
    <source>
        <dbReference type="ARBA" id="ARBA00022692"/>
    </source>
</evidence>
<feature type="transmembrane region" description="Helical" evidence="19">
    <location>
        <begin position="60"/>
        <end position="76"/>
    </location>
</feature>
<keyword evidence="9" id="KW-0444">Lipid biosynthesis</keyword>
<evidence type="ECO:0000313" key="20">
    <source>
        <dbReference type="EMBL" id="ODM07631.1"/>
    </source>
</evidence>
<evidence type="ECO:0000256" key="4">
    <source>
        <dbReference type="ARBA" id="ARBA00005189"/>
    </source>
</evidence>
<keyword evidence="17" id="KW-1208">Phospholipid metabolism</keyword>
<keyword evidence="8" id="KW-1003">Cell membrane</keyword>
<keyword evidence="10 18" id="KW-0808">Transferase</keyword>
<evidence type="ECO:0000313" key="21">
    <source>
        <dbReference type="EMBL" id="ODR51756.1"/>
    </source>
</evidence>
<dbReference type="PANTHER" id="PTHR46382">
    <property type="entry name" value="PHOSPHATIDATE CYTIDYLYLTRANSFERASE"/>
    <property type="match status" value="1"/>
</dbReference>
<organism evidence="20 23">
    <name type="scientific">Eisenbergiella tayi</name>
    <dbReference type="NCBI Taxonomy" id="1432052"/>
    <lineage>
        <taxon>Bacteria</taxon>
        <taxon>Bacillati</taxon>
        <taxon>Bacillota</taxon>
        <taxon>Clostridia</taxon>
        <taxon>Lachnospirales</taxon>
        <taxon>Lachnospiraceae</taxon>
        <taxon>Eisenbergiella</taxon>
    </lineage>
</organism>
<feature type="transmembrane region" description="Helical" evidence="19">
    <location>
        <begin position="177"/>
        <end position="196"/>
    </location>
</feature>
<evidence type="ECO:0000256" key="14">
    <source>
        <dbReference type="ARBA" id="ARBA00023098"/>
    </source>
</evidence>
<evidence type="ECO:0000256" key="5">
    <source>
        <dbReference type="ARBA" id="ARBA00010185"/>
    </source>
</evidence>
<feature type="transmembrane region" description="Helical" evidence="19">
    <location>
        <begin position="82"/>
        <end position="99"/>
    </location>
</feature>
<comment type="caution">
    <text evidence="20">The sequence shown here is derived from an EMBL/GenBank/DDBJ whole genome shotgun (WGS) entry which is preliminary data.</text>
</comment>
<sequence length="275" mass="29957">MFGKRLMSSVVLVVLALFLLLTGGGILALGMLILSLIAFRELTKACGVIDAGQKNNALEGVGYGGIILYYLVVYGIKDPIYWMGMLAVIFLGLMFVYVFSFPKFRAEQVMTTFFCAFYAPVLFTFIFLTRNLPNGIYMVWMIFISSWICDTCAYLSGMAIGKHKLAPVLSPKKSIEGAVGGVVGAGLVGALFGWLVLERVFADQNITWIAAVICAAGAVISQVGDLAASGIKRNHNIKDYGKLIPGHGGIMDRFDSVLFTAPIIYYLAILLIRFD</sequence>
<evidence type="ECO:0000256" key="12">
    <source>
        <dbReference type="ARBA" id="ARBA00022695"/>
    </source>
</evidence>
<reference evidence="20 23" key="1">
    <citation type="submission" date="2016-07" db="EMBL/GenBank/DDBJ databases">
        <title>Characterization of isolates of Eisenbergiella tayi derived from blood cultures, using whole genome sequencing.</title>
        <authorList>
            <person name="Burdz T."/>
            <person name="Wiebe D."/>
            <person name="Huynh C."/>
            <person name="Bernard K."/>
        </authorList>
    </citation>
    <scope>NUCLEOTIDE SEQUENCE [LARGE SCALE GENOMIC DNA]</scope>
    <source>
        <strain evidence="20 23">NML 110608</strain>
    </source>
</reference>
<keyword evidence="16" id="KW-0594">Phospholipid biosynthesis</keyword>
<keyword evidence="15 19" id="KW-0472">Membrane</keyword>
<reference evidence="21 24" key="3">
    <citation type="submission" date="2016-08" db="EMBL/GenBank/DDBJ databases">
        <authorList>
            <person name="Seilhamer J.J."/>
        </authorList>
    </citation>
    <scope>NUCLEOTIDE SEQUENCE [LARGE SCALE GENOMIC DNA]</scope>
    <source>
        <strain evidence="21 24">NML150140-1</strain>
    </source>
</reference>
<evidence type="ECO:0000256" key="18">
    <source>
        <dbReference type="RuleBase" id="RU003938"/>
    </source>
</evidence>
<feature type="transmembrane region" description="Helical" evidence="19">
    <location>
        <begin position="111"/>
        <end position="129"/>
    </location>
</feature>
<feature type="transmembrane region" description="Helical" evidence="19">
    <location>
        <begin position="257"/>
        <end position="274"/>
    </location>
</feature>
<dbReference type="OrthoDB" id="9799199at2"/>
<keyword evidence="13 19" id="KW-1133">Transmembrane helix</keyword>
<dbReference type="EMBL" id="MEHD01000023">
    <property type="protein sequence ID" value="ODR56474.1"/>
    <property type="molecule type" value="Genomic_DNA"/>
</dbReference>
<dbReference type="PANTHER" id="PTHR46382:SF1">
    <property type="entry name" value="PHOSPHATIDATE CYTIDYLYLTRANSFERASE"/>
    <property type="match status" value="1"/>
</dbReference>
<dbReference type="Pfam" id="PF01148">
    <property type="entry name" value="CTP_transf_1"/>
    <property type="match status" value="1"/>
</dbReference>
<evidence type="ECO:0000256" key="8">
    <source>
        <dbReference type="ARBA" id="ARBA00022475"/>
    </source>
</evidence>
<evidence type="ECO:0000256" key="3">
    <source>
        <dbReference type="ARBA" id="ARBA00005119"/>
    </source>
</evidence>
<evidence type="ECO:0000256" key="16">
    <source>
        <dbReference type="ARBA" id="ARBA00023209"/>
    </source>
</evidence>
<evidence type="ECO:0000313" key="25">
    <source>
        <dbReference type="Proteomes" id="UP000094869"/>
    </source>
</evidence>
<evidence type="ECO:0000313" key="22">
    <source>
        <dbReference type="EMBL" id="ODR56474.1"/>
    </source>
</evidence>
<comment type="similarity">
    <text evidence="5 18">Belongs to the CDS family.</text>
</comment>
<evidence type="ECO:0000313" key="24">
    <source>
        <dbReference type="Proteomes" id="UP000094271"/>
    </source>
</evidence>
<dbReference type="EC" id="2.7.7.41" evidence="6 18"/>
<dbReference type="PROSITE" id="PS01315">
    <property type="entry name" value="CDS"/>
    <property type="match status" value="1"/>
</dbReference>
<evidence type="ECO:0000256" key="17">
    <source>
        <dbReference type="ARBA" id="ARBA00023264"/>
    </source>
</evidence>
<gene>
    <name evidence="20" type="primary">cdsA</name>
    <name evidence="21" type="ORF">BEI59_12610</name>
    <name evidence="20" type="ORF">BEI61_03521</name>
    <name evidence="22" type="ORF">BEI63_13275</name>
</gene>
<evidence type="ECO:0000256" key="15">
    <source>
        <dbReference type="ARBA" id="ARBA00023136"/>
    </source>
</evidence>
<name>A0A1E3AGW4_9FIRM</name>
<dbReference type="GO" id="GO:0016024">
    <property type="term" value="P:CDP-diacylglycerol biosynthetic process"/>
    <property type="evidence" value="ECO:0007669"/>
    <property type="project" value="UniProtKB-UniPathway"/>
</dbReference>
<feature type="transmembrane region" description="Helical" evidence="19">
    <location>
        <begin position="208"/>
        <end position="228"/>
    </location>
</feature>
<evidence type="ECO:0000256" key="1">
    <source>
        <dbReference type="ARBA" id="ARBA00001698"/>
    </source>
</evidence>